<dbReference type="Proteomes" id="UP000218209">
    <property type="component" value="Unassembled WGS sequence"/>
</dbReference>
<keyword evidence="3" id="KW-1185">Reference proteome</keyword>
<feature type="region of interest" description="Disordered" evidence="1">
    <location>
        <begin position="156"/>
        <end position="205"/>
    </location>
</feature>
<reference evidence="2 3" key="1">
    <citation type="submission" date="2017-03" db="EMBL/GenBank/DDBJ databases">
        <title>WGS assembly of Porphyra umbilicalis.</title>
        <authorList>
            <person name="Brawley S.H."/>
            <person name="Blouin N.A."/>
            <person name="Ficko-Blean E."/>
            <person name="Wheeler G.L."/>
            <person name="Lohr M."/>
            <person name="Goodson H.V."/>
            <person name="Jenkins J.W."/>
            <person name="Blaby-Haas C.E."/>
            <person name="Helliwell K.E."/>
            <person name="Chan C."/>
            <person name="Marriage T."/>
            <person name="Bhattacharya D."/>
            <person name="Klein A.S."/>
            <person name="Badis Y."/>
            <person name="Brodie J."/>
            <person name="Cao Y."/>
            <person name="Collen J."/>
            <person name="Dittami S.M."/>
            <person name="Gachon C.M."/>
            <person name="Green B.R."/>
            <person name="Karpowicz S."/>
            <person name="Kim J.W."/>
            <person name="Kudahl U."/>
            <person name="Lin S."/>
            <person name="Michel G."/>
            <person name="Mittag M."/>
            <person name="Olson B.J."/>
            <person name="Pangilinan J."/>
            <person name="Peng Y."/>
            <person name="Qiu H."/>
            <person name="Shu S."/>
            <person name="Singer J.T."/>
            <person name="Smith A.G."/>
            <person name="Sprecher B.N."/>
            <person name="Wagner V."/>
            <person name="Wang W."/>
            <person name="Wang Z.-Y."/>
            <person name="Yan J."/>
            <person name="Yarish C."/>
            <person name="Zoeuner-Riek S."/>
            <person name="Zhuang Y."/>
            <person name="Zou Y."/>
            <person name="Lindquist E.A."/>
            <person name="Grimwood J."/>
            <person name="Barry K."/>
            <person name="Rokhsar D.S."/>
            <person name="Schmutz J."/>
            <person name="Stiller J.W."/>
            <person name="Grossman A.R."/>
            <person name="Prochnik S.E."/>
        </authorList>
    </citation>
    <scope>NUCLEOTIDE SEQUENCE [LARGE SCALE GENOMIC DNA]</scope>
    <source>
        <strain evidence="2">4086291</strain>
    </source>
</reference>
<dbReference type="AlphaFoldDB" id="A0A1X6PH99"/>
<feature type="region of interest" description="Disordered" evidence="1">
    <location>
        <begin position="110"/>
        <end position="144"/>
    </location>
</feature>
<dbReference type="EMBL" id="KV918779">
    <property type="protein sequence ID" value="OSX80212.1"/>
    <property type="molecule type" value="Genomic_DNA"/>
</dbReference>
<evidence type="ECO:0000313" key="3">
    <source>
        <dbReference type="Proteomes" id="UP000218209"/>
    </source>
</evidence>
<feature type="compositionally biased region" description="Basic and acidic residues" evidence="1">
    <location>
        <begin position="156"/>
        <end position="165"/>
    </location>
</feature>
<sequence>MAMELHTTLYAEVLGIHRCLADVRKDGDCVGQQLRAAIEQVNNIEQYIVDKERERKVALAKSAVKIGACLAPMVRGVLGATVDVVAWLADGVPGGAAAELGSVATVPDYGRTEPEGGAEAVGDSAGDGEACEAASGAGGDRLGDFKGATRKAVIEHGGDKADELRNQAASRQTIPPATDPPPSAGGGGRATPPPPFALPSSISTATTAASHPPLLADAGCGATTPAALPAPPAVPAAGATAAPRPQAVAPRPSDADIFVGARDWTVTDTADRLVDYVARVYDALQRAALQAIVPAAAAEHCVTGESLVRSADPHATAICLRGDWGERLGVVTSVTSFTESTHSLPFFFCFLFAFSFIRWGIPACTVQ</sequence>
<organism evidence="2 3">
    <name type="scientific">Porphyra umbilicalis</name>
    <name type="common">Purple laver</name>
    <name type="synonym">Red alga</name>
    <dbReference type="NCBI Taxonomy" id="2786"/>
    <lineage>
        <taxon>Eukaryota</taxon>
        <taxon>Rhodophyta</taxon>
        <taxon>Bangiophyceae</taxon>
        <taxon>Bangiales</taxon>
        <taxon>Bangiaceae</taxon>
        <taxon>Porphyra</taxon>
    </lineage>
</organism>
<gene>
    <name evidence="2" type="ORF">BU14_0057s0034</name>
</gene>
<accession>A0A1X6PH99</accession>
<evidence type="ECO:0000313" key="2">
    <source>
        <dbReference type="EMBL" id="OSX80212.1"/>
    </source>
</evidence>
<protein>
    <submittedName>
        <fullName evidence="2">Uncharacterized protein</fullName>
    </submittedName>
</protein>
<proteinExistence type="predicted"/>
<name>A0A1X6PH99_PORUM</name>
<feature type="compositionally biased region" description="Low complexity" evidence="1">
    <location>
        <begin position="122"/>
        <end position="135"/>
    </location>
</feature>
<evidence type="ECO:0000256" key="1">
    <source>
        <dbReference type="SAM" id="MobiDB-lite"/>
    </source>
</evidence>